<accession>A0ABU6Q2S2</accession>
<organism evidence="1 2">
    <name type="scientific">Stylosanthes scabra</name>
    <dbReference type="NCBI Taxonomy" id="79078"/>
    <lineage>
        <taxon>Eukaryota</taxon>
        <taxon>Viridiplantae</taxon>
        <taxon>Streptophyta</taxon>
        <taxon>Embryophyta</taxon>
        <taxon>Tracheophyta</taxon>
        <taxon>Spermatophyta</taxon>
        <taxon>Magnoliopsida</taxon>
        <taxon>eudicotyledons</taxon>
        <taxon>Gunneridae</taxon>
        <taxon>Pentapetalae</taxon>
        <taxon>rosids</taxon>
        <taxon>fabids</taxon>
        <taxon>Fabales</taxon>
        <taxon>Fabaceae</taxon>
        <taxon>Papilionoideae</taxon>
        <taxon>50 kb inversion clade</taxon>
        <taxon>dalbergioids sensu lato</taxon>
        <taxon>Dalbergieae</taxon>
        <taxon>Pterocarpus clade</taxon>
        <taxon>Stylosanthes</taxon>
    </lineage>
</organism>
<sequence length="184" mass="20446">MVQRTIEEIDADDRRDMYQLDRISYVAHNVDTELIVVPVQFSLLGVSSVCDGRLRWTYIYVSRRTCSRSVCSRLHDWPTTGSRLTSRSSVPSKRGGDRRSICSICLGASALSPSRTSHTSWVSPLTVSLSVVACGTSRRTCQRVQGDPVGVVHGDVWGATRDKRSGCLHHDVLMVQEQVRRALG</sequence>
<protein>
    <submittedName>
        <fullName evidence="1">Uncharacterized protein</fullName>
    </submittedName>
</protein>
<gene>
    <name evidence="1" type="ORF">PIB30_002049</name>
</gene>
<dbReference type="EMBL" id="JASCZI010000004">
    <property type="protein sequence ID" value="MED6106158.1"/>
    <property type="molecule type" value="Genomic_DNA"/>
</dbReference>
<dbReference type="Proteomes" id="UP001341840">
    <property type="component" value="Unassembled WGS sequence"/>
</dbReference>
<evidence type="ECO:0000313" key="1">
    <source>
        <dbReference type="EMBL" id="MED6106158.1"/>
    </source>
</evidence>
<evidence type="ECO:0000313" key="2">
    <source>
        <dbReference type="Proteomes" id="UP001341840"/>
    </source>
</evidence>
<keyword evidence="2" id="KW-1185">Reference proteome</keyword>
<proteinExistence type="predicted"/>
<reference evidence="1 2" key="1">
    <citation type="journal article" date="2023" name="Plants (Basel)">
        <title>Bridging the Gap: Combining Genomics and Transcriptomics Approaches to Understand Stylosanthes scabra, an Orphan Legume from the Brazilian Caatinga.</title>
        <authorList>
            <person name="Ferreira-Neto J.R.C."/>
            <person name="da Silva M.D."/>
            <person name="Binneck E."/>
            <person name="de Melo N.F."/>
            <person name="da Silva R.H."/>
            <person name="de Melo A.L.T.M."/>
            <person name="Pandolfi V."/>
            <person name="Bustamante F.O."/>
            <person name="Brasileiro-Vidal A.C."/>
            <person name="Benko-Iseppon A.M."/>
        </authorList>
    </citation>
    <scope>NUCLEOTIDE SEQUENCE [LARGE SCALE GENOMIC DNA]</scope>
    <source>
        <tissue evidence="1">Leaves</tissue>
    </source>
</reference>
<comment type="caution">
    <text evidence="1">The sequence shown here is derived from an EMBL/GenBank/DDBJ whole genome shotgun (WGS) entry which is preliminary data.</text>
</comment>
<name>A0ABU6Q2S2_9FABA</name>